<dbReference type="PANTHER" id="PTHR21357">
    <property type="entry name" value="FAM172 FAMILY PROTEIN HOMOLOG CG10038"/>
    <property type="match status" value="1"/>
</dbReference>
<feature type="compositionally biased region" description="Basic and acidic residues" evidence="1">
    <location>
        <begin position="336"/>
        <end position="363"/>
    </location>
</feature>
<gene>
    <name evidence="5" type="primary">LOC111131113</name>
</gene>
<sequence length="462" mass="52645">MKVSARLVGTYLFLFTYIFFQFFRSAYVALMAKTDEDEDIPPFPDTLQDFEYYFNEERKLRHLETDEPFNFVVKPDNPKFNQKRYEALGNIITEHVYKLLEDRHLKKINIPVEADPDEPTCFFYMSEDALDKEKLLILIHGNGVVRAGQWARRLIINDCLDSGTQLPFIDWGIKEGYGVIVANTNYNTANDTKDGEEIMGSRSPEEHMKTVWQSFVQKSKASYIGIVAHSYGGVVTLDLAIDHIDEFRDRVFAVALTDSVHSFSHQYADDSVIDFYRQRGKNWASSLDVLDTDLDSHSDFCPTVSAGTEKHEYTSYSSMKSIFKFMSEKYQEMKKAAEGEETKTSVKESLEEKTDTEGTRSQEESEANDTEKINSVTKGKEEISMSKDILKADVSGEKSSTEKGKDVEVPMSQSEEDILDIEVSVTDNEGNEEIPMSQDFSSSQTDVDMNSQDPDGKQKEEL</sequence>
<dbReference type="GO" id="GO:0005634">
    <property type="term" value="C:nucleus"/>
    <property type="evidence" value="ECO:0007669"/>
    <property type="project" value="TreeGrafter"/>
</dbReference>
<feature type="compositionally biased region" description="Basic and acidic residues" evidence="1">
    <location>
        <begin position="378"/>
        <end position="408"/>
    </location>
</feature>
<dbReference type="RefSeq" id="XP_022334194.1">
    <property type="nucleotide sequence ID" value="XM_022478486.1"/>
</dbReference>
<dbReference type="KEGG" id="cvn:111131113"/>
<evidence type="ECO:0000313" key="5">
    <source>
        <dbReference type="RefSeq" id="XP_022334194.1"/>
    </source>
</evidence>
<feature type="region of interest" description="Disordered" evidence="1">
    <location>
        <begin position="336"/>
        <end position="462"/>
    </location>
</feature>
<dbReference type="GeneID" id="111131113"/>
<dbReference type="PANTHER" id="PTHR21357:SF4">
    <property type="entry name" value="FAM172 FAMILY PROTEIN HOMOLOG CG10038"/>
    <property type="match status" value="1"/>
</dbReference>
<dbReference type="InterPro" id="IPR029058">
    <property type="entry name" value="AB_hydrolase_fold"/>
</dbReference>
<evidence type="ECO:0000256" key="2">
    <source>
        <dbReference type="SAM" id="Phobius"/>
    </source>
</evidence>
<accession>A0A8B8E3A8</accession>
<keyword evidence="2" id="KW-0472">Membrane</keyword>
<feature type="compositionally biased region" description="Polar residues" evidence="1">
    <location>
        <begin position="438"/>
        <end position="453"/>
    </location>
</feature>
<feature type="transmembrane region" description="Helical" evidence="2">
    <location>
        <begin position="12"/>
        <end position="32"/>
    </location>
</feature>
<keyword evidence="2" id="KW-1133">Transmembrane helix</keyword>
<dbReference type="GO" id="GO:0031048">
    <property type="term" value="P:regulatory ncRNA-mediated heterochromatin formation"/>
    <property type="evidence" value="ECO:0007669"/>
    <property type="project" value="TreeGrafter"/>
</dbReference>
<organism evidence="4 5">
    <name type="scientific">Crassostrea virginica</name>
    <name type="common">Eastern oyster</name>
    <dbReference type="NCBI Taxonomy" id="6565"/>
    <lineage>
        <taxon>Eukaryota</taxon>
        <taxon>Metazoa</taxon>
        <taxon>Spiralia</taxon>
        <taxon>Lophotrochozoa</taxon>
        <taxon>Mollusca</taxon>
        <taxon>Bivalvia</taxon>
        <taxon>Autobranchia</taxon>
        <taxon>Pteriomorphia</taxon>
        <taxon>Ostreida</taxon>
        <taxon>Ostreoidea</taxon>
        <taxon>Ostreidae</taxon>
        <taxon>Crassostrea</taxon>
    </lineage>
</organism>
<dbReference type="Proteomes" id="UP000694844">
    <property type="component" value="Chromosome 4"/>
</dbReference>
<proteinExistence type="predicted"/>
<dbReference type="Gene3D" id="3.40.50.1820">
    <property type="entry name" value="alpha/beta hydrolase"/>
    <property type="match status" value="1"/>
</dbReference>
<dbReference type="InterPro" id="IPR048263">
    <property type="entry name" value="Arb2"/>
</dbReference>
<name>A0A8B8E3A8_CRAVI</name>
<dbReference type="GO" id="GO:0035197">
    <property type="term" value="F:siRNA binding"/>
    <property type="evidence" value="ECO:0007669"/>
    <property type="project" value="TreeGrafter"/>
</dbReference>
<keyword evidence="4" id="KW-1185">Reference proteome</keyword>
<dbReference type="OrthoDB" id="421951at2759"/>
<evidence type="ECO:0000256" key="1">
    <source>
        <dbReference type="SAM" id="MobiDB-lite"/>
    </source>
</evidence>
<evidence type="ECO:0000313" key="4">
    <source>
        <dbReference type="Proteomes" id="UP000694844"/>
    </source>
</evidence>
<feature type="domain" description="Arb2" evidence="3">
    <location>
        <begin position="43"/>
        <end position="286"/>
    </location>
</feature>
<evidence type="ECO:0000259" key="3">
    <source>
        <dbReference type="Pfam" id="PF22749"/>
    </source>
</evidence>
<dbReference type="Pfam" id="PF22749">
    <property type="entry name" value="Arb2"/>
    <property type="match status" value="1"/>
</dbReference>
<dbReference type="SUPFAM" id="SSF53474">
    <property type="entry name" value="alpha/beta-Hydrolases"/>
    <property type="match status" value="1"/>
</dbReference>
<reference evidence="5" key="1">
    <citation type="submission" date="2025-08" db="UniProtKB">
        <authorList>
            <consortium name="RefSeq"/>
        </authorList>
    </citation>
    <scope>IDENTIFICATION</scope>
    <source>
        <tissue evidence="5">Whole sample</tissue>
    </source>
</reference>
<protein>
    <submittedName>
        <fullName evidence="5">Protein FAM172A-like isoform X1</fullName>
    </submittedName>
</protein>
<dbReference type="InterPro" id="IPR053858">
    <property type="entry name" value="Arb2_dom"/>
</dbReference>
<keyword evidence="2" id="KW-0812">Transmembrane</keyword>
<dbReference type="AlphaFoldDB" id="A0A8B8E3A8"/>